<comment type="caution">
    <text evidence="2">The sequence shown here is derived from an EMBL/GenBank/DDBJ whole genome shotgun (WGS) entry which is preliminary data.</text>
</comment>
<dbReference type="AlphaFoldDB" id="A0AA38WH40"/>
<dbReference type="EMBL" id="JARYMX010000005">
    <property type="protein sequence ID" value="KAJ9548181.1"/>
    <property type="molecule type" value="Genomic_DNA"/>
</dbReference>
<dbReference type="PANTHER" id="PTHR47150">
    <property type="entry name" value="OS12G0169200 PROTEIN"/>
    <property type="match status" value="1"/>
</dbReference>
<feature type="compositionally biased region" description="Polar residues" evidence="1">
    <location>
        <begin position="184"/>
        <end position="198"/>
    </location>
</feature>
<evidence type="ECO:0000313" key="2">
    <source>
        <dbReference type="EMBL" id="KAJ9548181.1"/>
    </source>
</evidence>
<dbReference type="PANTHER" id="PTHR47150:SF4">
    <property type="entry name" value="HARBINGER TRANSPOSASE-DERIVED PROTEIN-RELATED"/>
    <property type="match status" value="1"/>
</dbReference>
<accession>A0AA38WH40</accession>
<proteinExistence type="predicted"/>
<dbReference type="InterPro" id="IPR006912">
    <property type="entry name" value="Harbinger_derived_prot"/>
</dbReference>
<sequence length="352" mass="40333">MQEVLRGFLYYKSVRPLSDNWRRVCCRFDRRVLEDGRNDIKGMPREFLPRRKYIRKPSGSDIQAIYALHEEKHGLPGMLSSIDYMHWYWNNCPFHVNSIEVIILDLILETVASHDQWIWHAFFGVSGAMNDIIVVNLSPIFNDLFEDKAPDSSFVVNGTNYKHEYYLANGIYPDTQRTRDESSPRNANNQLGKTLNGHSPQFKKNDTLLVDGASMDTKEIEETMYACIILHNMICEYEGFSHYHFDETEVLVEDIETNISEENRAINWKADVALAWQLVPLAAGKTIVDGLIRPSALGPVWRPVPPFIALLDFCYKTTNRNQISIAENRNRDQTTSSVMVTAIDGGGIEKPP</sequence>
<evidence type="ECO:0008006" key="4">
    <source>
        <dbReference type="Google" id="ProtNLM"/>
    </source>
</evidence>
<evidence type="ECO:0000313" key="3">
    <source>
        <dbReference type="Proteomes" id="UP001172457"/>
    </source>
</evidence>
<name>A0AA38WH40_9ASTR</name>
<dbReference type="Proteomes" id="UP001172457">
    <property type="component" value="Chromosome 5"/>
</dbReference>
<gene>
    <name evidence="2" type="ORF">OSB04_020724</name>
</gene>
<dbReference type="Pfam" id="PF04827">
    <property type="entry name" value="Plant_tran"/>
    <property type="match status" value="1"/>
</dbReference>
<feature type="region of interest" description="Disordered" evidence="1">
    <location>
        <begin position="174"/>
        <end position="198"/>
    </location>
</feature>
<reference evidence="2" key="1">
    <citation type="submission" date="2023-03" db="EMBL/GenBank/DDBJ databases">
        <title>Chromosome-scale reference genome and RAD-based genetic map of yellow starthistle (Centaurea solstitialis) reveal putative structural variation and QTLs associated with invader traits.</title>
        <authorList>
            <person name="Reatini B."/>
            <person name="Cang F.A."/>
            <person name="Jiang Q."/>
            <person name="Mckibben M.T.W."/>
            <person name="Barker M.S."/>
            <person name="Rieseberg L.H."/>
            <person name="Dlugosch K.M."/>
        </authorList>
    </citation>
    <scope>NUCLEOTIDE SEQUENCE</scope>
    <source>
        <strain evidence="2">CAN-66</strain>
        <tissue evidence="2">Leaf</tissue>
    </source>
</reference>
<organism evidence="2 3">
    <name type="scientific">Centaurea solstitialis</name>
    <name type="common">yellow star-thistle</name>
    <dbReference type="NCBI Taxonomy" id="347529"/>
    <lineage>
        <taxon>Eukaryota</taxon>
        <taxon>Viridiplantae</taxon>
        <taxon>Streptophyta</taxon>
        <taxon>Embryophyta</taxon>
        <taxon>Tracheophyta</taxon>
        <taxon>Spermatophyta</taxon>
        <taxon>Magnoliopsida</taxon>
        <taxon>eudicotyledons</taxon>
        <taxon>Gunneridae</taxon>
        <taxon>Pentapetalae</taxon>
        <taxon>asterids</taxon>
        <taxon>campanulids</taxon>
        <taxon>Asterales</taxon>
        <taxon>Asteraceae</taxon>
        <taxon>Carduoideae</taxon>
        <taxon>Cardueae</taxon>
        <taxon>Centaureinae</taxon>
        <taxon>Centaurea</taxon>
    </lineage>
</organism>
<keyword evidence="3" id="KW-1185">Reference proteome</keyword>
<evidence type="ECO:0000256" key="1">
    <source>
        <dbReference type="SAM" id="MobiDB-lite"/>
    </source>
</evidence>
<protein>
    <recommendedName>
        <fullName evidence="4">Transposase</fullName>
    </recommendedName>
</protein>